<evidence type="ECO:0000256" key="12">
    <source>
        <dbReference type="PROSITE-ProRule" id="PRU10141"/>
    </source>
</evidence>
<keyword evidence="4 11" id="KW-0547">Nucleotide-binding</keyword>
<evidence type="ECO:0000256" key="7">
    <source>
        <dbReference type="ARBA" id="ARBA00037982"/>
    </source>
</evidence>
<dbReference type="InterPro" id="IPR016255">
    <property type="entry name" value="Gcn2"/>
</dbReference>
<dbReference type="GO" id="GO:0000077">
    <property type="term" value="P:DNA damage checkpoint signaling"/>
    <property type="evidence" value="ECO:0007669"/>
    <property type="project" value="InterPro"/>
</dbReference>
<dbReference type="Pfam" id="PF13393">
    <property type="entry name" value="tRNA-synt_His"/>
    <property type="match status" value="1"/>
</dbReference>
<dbReference type="PROSITE" id="PS50908">
    <property type="entry name" value="RWD"/>
    <property type="match status" value="1"/>
</dbReference>
<evidence type="ECO:0000256" key="11">
    <source>
        <dbReference type="PIRSR" id="PIRSR000660-2"/>
    </source>
</evidence>
<dbReference type="InterPro" id="IPR050339">
    <property type="entry name" value="CC_SR_Kinase"/>
</dbReference>
<dbReference type="InterPro" id="IPR041715">
    <property type="entry name" value="HisRS-like_core"/>
</dbReference>
<feature type="domain" description="Protein kinase" evidence="15">
    <location>
        <begin position="503"/>
        <end position="911"/>
    </location>
</feature>
<feature type="compositionally biased region" description="Low complexity" evidence="14">
    <location>
        <begin position="677"/>
        <end position="689"/>
    </location>
</feature>
<dbReference type="SUPFAM" id="SSF56112">
    <property type="entry name" value="Protein kinase-like (PK-like)"/>
    <property type="match status" value="2"/>
</dbReference>
<feature type="region of interest" description="Disordered" evidence="14">
    <location>
        <begin position="671"/>
        <end position="690"/>
    </location>
</feature>
<dbReference type="SMART" id="SM00591">
    <property type="entry name" value="RWD"/>
    <property type="match status" value="1"/>
</dbReference>
<keyword evidence="3" id="KW-0808">Transferase</keyword>
<proteinExistence type="inferred from homology"/>
<dbReference type="CDD" id="cd14046">
    <property type="entry name" value="STKc_EIF2AK4_GCN2_rpt2"/>
    <property type="match status" value="1"/>
</dbReference>
<evidence type="ECO:0000256" key="8">
    <source>
        <dbReference type="ARBA" id="ARBA00047899"/>
    </source>
</evidence>
<feature type="binding site" evidence="11 12">
    <location>
        <position position="532"/>
    </location>
    <ligand>
        <name>ATP</name>
        <dbReference type="ChEBI" id="CHEBI:30616"/>
    </ligand>
</feature>
<dbReference type="InterPro" id="IPR000719">
    <property type="entry name" value="Prot_kinase_dom"/>
</dbReference>
<comment type="catalytic activity">
    <reaction evidence="9">
        <text>L-seryl-[protein] + ATP = O-phospho-L-seryl-[protein] + ADP + H(+)</text>
        <dbReference type="Rhea" id="RHEA:17989"/>
        <dbReference type="Rhea" id="RHEA-COMP:9863"/>
        <dbReference type="Rhea" id="RHEA-COMP:11604"/>
        <dbReference type="ChEBI" id="CHEBI:15378"/>
        <dbReference type="ChEBI" id="CHEBI:29999"/>
        <dbReference type="ChEBI" id="CHEBI:30616"/>
        <dbReference type="ChEBI" id="CHEBI:83421"/>
        <dbReference type="ChEBI" id="CHEBI:456216"/>
        <dbReference type="EC" id="2.7.11.1"/>
    </reaction>
</comment>
<evidence type="ECO:0000256" key="6">
    <source>
        <dbReference type="ARBA" id="ARBA00022840"/>
    </source>
</evidence>
<dbReference type="PROSITE" id="PS00107">
    <property type="entry name" value="PROTEIN_KINASE_ATP"/>
    <property type="match status" value="1"/>
</dbReference>
<evidence type="ECO:0000256" key="13">
    <source>
        <dbReference type="SAM" id="Coils"/>
    </source>
</evidence>
<reference evidence="17" key="1">
    <citation type="submission" date="2020-08" db="EMBL/GenBank/DDBJ databases">
        <title>Genome sequencing and assembly of the red palm weevil Rhynchophorus ferrugineus.</title>
        <authorList>
            <person name="Dias G.B."/>
            <person name="Bergman C.M."/>
            <person name="Manee M."/>
        </authorList>
    </citation>
    <scope>NUCLEOTIDE SEQUENCE</scope>
    <source>
        <strain evidence="17">AA-2017</strain>
        <tissue evidence="17">Whole larva</tissue>
    </source>
</reference>
<dbReference type="GO" id="GO:0004694">
    <property type="term" value="F:eukaryotic translation initiation factor 2alpha kinase activity"/>
    <property type="evidence" value="ECO:0007669"/>
    <property type="project" value="InterPro"/>
</dbReference>
<gene>
    <name evidence="17" type="ORF">GWI33_017408</name>
</gene>
<keyword evidence="18" id="KW-1185">Reference proteome</keyword>
<evidence type="ECO:0000313" key="17">
    <source>
        <dbReference type="EMBL" id="KAF7284929.1"/>
    </source>
</evidence>
<dbReference type="Proteomes" id="UP000625711">
    <property type="component" value="Unassembled WGS sequence"/>
</dbReference>
<keyword evidence="2" id="KW-0723">Serine/threonine-protein kinase</keyword>
<dbReference type="Gene3D" id="1.10.510.10">
    <property type="entry name" value="Transferase(Phosphotransferase) domain 1"/>
    <property type="match status" value="2"/>
</dbReference>
<dbReference type="Gene3D" id="3.30.200.20">
    <property type="entry name" value="Phosphorylase Kinase, domain 1"/>
    <property type="match status" value="1"/>
</dbReference>
<dbReference type="InterPro" id="IPR045864">
    <property type="entry name" value="aa-tRNA-synth_II/BPL/LPL"/>
</dbReference>
<dbReference type="PANTHER" id="PTHR11042">
    <property type="entry name" value="EUKARYOTIC TRANSLATION INITIATION FACTOR 2-ALPHA KINASE EIF2-ALPHA KINASE -RELATED"/>
    <property type="match status" value="1"/>
</dbReference>
<dbReference type="InterPro" id="IPR016135">
    <property type="entry name" value="UBQ-conjugating_enzyme/RWD"/>
</dbReference>
<dbReference type="GO" id="GO:0009893">
    <property type="term" value="P:positive regulation of metabolic process"/>
    <property type="evidence" value="ECO:0007669"/>
    <property type="project" value="UniProtKB-ARBA"/>
</dbReference>
<dbReference type="GO" id="GO:0005829">
    <property type="term" value="C:cytosol"/>
    <property type="evidence" value="ECO:0007669"/>
    <property type="project" value="TreeGrafter"/>
</dbReference>
<evidence type="ECO:0000256" key="5">
    <source>
        <dbReference type="ARBA" id="ARBA00022777"/>
    </source>
</evidence>
<protein>
    <recommendedName>
        <fullName evidence="1">non-specific serine/threonine protein kinase</fullName>
        <ecNumber evidence="1">2.7.11.1</ecNumber>
    </recommendedName>
</protein>
<dbReference type="InterPro" id="IPR017441">
    <property type="entry name" value="Protein_kinase_ATP_BS"/>
</dbReference>
<dbReference type="SMART" id="SM00220">
    <property type="entry name" value="S_TKc"/>
    <property type="match status" value="1"/>
</dbReference>
<dbReference type="PROSITE" id="PS50011">
    <property type="entry name" value="PROTEIN_KINASE_DOM"/>
    <property type="match status" value="2"/>
</dbReference>
<name>A0A834IRB4_RHYFE</name>
<dbReference type="GO" id="GO:0005634">
    <property type="term" value="C:nucleus"/>
    <property type="evidence" value="ECO:0007669"/>
    <property type="project" value="TreeGrafter"/>
</dbReference>
<feature type="coiled-coil region" evidence="13">
    <location>
        <begin position="139"/>
        <end position="168"/>
    </location>
</feature>
<dbReference type="InterPro" id="IPR011009">
    <property type="entry name" value="Kinase-like_dom_sf"/>
</dbReference>
<feature type="domain" description="RWD" evidence="16">
    <location>
        <begin position="13"/>
        <end position="127"/>
    </location>
</feature>
<keyword evidence="13" id="KW-0175">Coiled coil</keyword>
<dbReference type="SUPFAM" id="SSF55681">
    <property type="entry name" value="Class II aaRS and biotin synthetases"/>
    <property type="match status" value="1"/>
</dbReference>
<dbReference type="PIRSF" id="PIRSF000660">
    <property type="entry name" value="Ser/Thr_PK_GCN2"/>
    <property type="match status" value="1"/>
</dbReference>
<dbReference type="EMBL" id="JAACXV010000065">
    <property type="protein sequence ID" value="KAF7284929.1"/>
    <property type="molecule type" value="Genomic_DNA"/>
</dbReference>
<feature type="domain" description="Protein kinase" evidence="15">
    <location>
        <begin position="203"/>
        <end position="457"/>
    </location>
</feature>
<dbReference type="FunFam" id="3.10.110.10:FF:000050">
    <property type="entry name" value="eIF-2-alpha kinase GCN2"/>
    <property type="match status" value="1"/>
</dbReference>
<keyword evidence="5" id="KW-0418">Kinase</keyword>
<dbReference type="InterPro" id="IPR006575">
    <property type="entry name" value="RWD_dom"/>
</dbReference>
<evidence type="ECO:0000256" key="2">
    <source>
        <dbReference type="ARBA" id="ARBA00022527"/>
    </source>
</evidence>
<evidence type="ECO:0000256" key="3">
    <source>
        <dbReference type="ARBA" id="ARBA00022679"/>
    </source>
</evidence>
<evidence type="ECO:0000256" key="9">
    <source>
        <dbReference type="ARBA" id="ARBA00048679"/>
    </source>
</evidence>
<dbReference type="OrthoDB" id="6778822at2759"/>
<dbReference type="CDD" id="cd23823">
    <property type="entry name" value="RWD_GCN2"/>
    <property type="match status" value="1"/>
</dbReference>
<evidence type="ECO:0000259" key="16">
    <source>
        <dbReference type="PROSITE" id="PS50908"/>
    </source>
</evidence>
<dbReference type="Pfam" id="PF05773">
    <property type="entry name" value="RWD"/>
    <property type="match status" value="1"/>
</dbReference>
<evidence type="ECO:0000256" key="4">
    <source>
        <dbReference type="ARBA" id="ARBA00022741"/>
    </source>
</evidence>
<accession>A0A834IRB4</accession>
<evidence type="ECO:0000256" key="10">
    <source>
        <dbReference type="PIRSR" id="PIRSR000660-1"/>
    </source>
</evidence>
<feature type="region of interest" description="Disordered" evidence="14">
    <location>
        <begin position="630"/>
        <end position="651"/>
    </location>
</feature>
<dbReference type="InterPro" id="IPR008271">
    <property type="entry name" value="Ser/Thr_kinase_AS"/>
</dbReference>
<feature type="active site" description="Proton acceptor" evidence="10">
    <location>
        <position position="758"/>
    </location>
</feature>
<dbReference type="SUPFAM" id="SSF54495">
    <property type="entry name" value="UBC-like"/>
    <property type="match status" value="1"/>
</dbReference>
<dbReference type="EC" id="2.7.11.1" evidence="1"/>
<organism evidence="17 18">
    <name type="scientific">Rhynchophorus ferrugineus</name>
    <name type="common">Red palm weevil</name>
    <name type="synonym">Curculio ferrugineus</name>
    <dbReference type="NCBI Taxonomy" id="354439"/>
    <lineage>
        <taxon>Eukaryota</taxon>
        <taxon>Metazoa</taxon>
        <taxon>Ecdysozoa</taxon>
        <taxon>Arthropoda</taxon>
        <taxon>Hexapoda</taxon>
        <taxon>Insecta</taxon>
        <taxon>Pterygota</taxon>
        <taxon>Neoptera</taxon>
        <taxon>Endopterygota</taxon>
        <taxon>Coleoptera</taxon>
        <taxon>Polyphaga</taxon>
        <taxon>Cucujiformia</taxon>
        <taxon>Curculionidae</taxon>
        <taxon>Dryophthorinae</taxon>
        <taxon>Rhynchophorus</taxon>
    </lineage>
</organism>
<dbReference type="GO" id="GO:0005524">
    <property type="term" value="F:ATP binding"/>
    <property type="evidence" value="ECO:0007669"/>
    <property type="project" value="UniProtKB-UniRule"/>
</dbReference>
<dbReference type="PROSITE" id="PS00108">
    <property type="entry name" value="PROTEIN_KINASE_ST"/>
    <property type="match status" value="1"/>
</dbReference>
<dbReference type="PANTHER" id="PTHR11042:SF136">
    <property type="entry name" value="EIF-2-ALPHA KINASE GCN2"/>
    <property type="match status" value="1"/>
</dbReference>
<evidence type="ECO:0000256" key="14">
    <source>
        <dbReference type="SAM" id="MobiDB-lite"/>
    </source>
</evidence>
<dbReference type="Gene3D" id="3.30.930.10">
    <property type="entry name" value="Bira Bifunctional Protein, Domain 2"/>
    <property type="match status" value="1"/>
</dbReference>
<comment type="catalytic activity">
    <reaction evidence="8">
        <text>L-threonyl-[protein] + ATP = O-phospho-L-threonyl-[protein] + ADP + H(+)</text>
        <dbReference type="Rhea" id="RHEA:46608"/>
        <dbReference type="Rhea" id="RHEA-COMP:11060"/>
        <dbReference type="Rhea" id="RHEA-COMP:11605"/>
        <dbReference type="ChEBI" id="CHEBI:15378"/>
        <dbReference type="ChEBI" id="CHEBI:30013"/>
        <dbReference type="ChEBI" id="CHEBI:30616"/>
        <dbReference type="ChEBI" id="CHEBI:61977"/>
        <dbReference type="ChEBI" id="CHEBI:456216"/>
        <dbReference type="EC" id="2.7.11.1"/>
    </reaction>
</comment>
<feature type="binding site" evidence="11">
    <location>
        <begin position="509"/>
        <end position="517"/>
    </location>
    <ligand>
        <name>ATP</name>
        <dbReference type="ChEBI" id="CHEBI:30616"/>
    </ligand>
</feature>
<comment type="caution">
    <text evidence="17">The sequence shown here is derived from an EMBL/GenBank/DDBJ whole genome shotgun (WGS) entry which is preliminary data.</text>
</comment>
<keyword evidence="6 11" id="KW-0067">ATP-binding</keyword>
<comment type="similarity">
    <text evidence="7">Belongs to the protein kinase superfamily. Ser/Thr protein kinase family. GCN2 subfamily.</text>
</comment>
<dbReference type="GO" id="GO:1990625">
    <property type="term" value="P:negative regulation of cytoplasmic translational initiation in response to stress"/>
    <property type="evidence" value="ECO:0007669"/>
    <property type="project" value="TreeGrafter"/>
</dbReference>
<feature type="compositionally biased region" description="Acidic residues" evidence="14">
    <location>
        <begin position="635"/>
        <end position="647"/>
    </location>
</feature>
<evidence type="ECO:0000256" key="1">
    <source>
        <dbReference type="ARBA" id="ARBA00012513"/>
    </source>
</evidence>
<evidence type="ECO:0000259" key="15">
    <source>
        <dbReference type="PROSITE" id="PS50011"/>
    </source>
</evidence>
<evidence type="ECO:0000313" key="18">
    <source>
        <dbReference type="Proteomes" id="UP000625711"/>
    </source>
</evidence>
<dbReference type="Gene3D" id="3.10.110.10">
    <property type="entry name" value="Ubiquitin Conjugating Enzyme"/>
    <property type="match status" value="1"/>
</dbReference>
<sequence>MFNEESPQALQKNEFEALQGIFGNDLKDLRKKAAWNKWTPLNLSISLMPQQGSSGNKDIYVQLDLHIICSDDYPLKRPKILLENEKGMSQASLLTLHQELEEKARVREGTEMIFELCQHIREFLHSHNKPAMKSFYDEMLQKQEEKKLQELQQKQLEKEHVMKEVEERKAMLKYEVQLRKERQRSVSENEFDETSRKRQNSCTENIEEIMCGHNGIVLLQFDTREIERGRCIRHNEPYNILYTGIDKQSGEIMEISQWTKNCDELDHLLKHISSVEQEVNYLTKLKHKNVSSYAALKHEVVDNRLIVYVLKEHVSGTSCKSLFTIPNIKIDIGYLKHIAKGVLTAIDYMHRNNVVHKSLNDSCVFVAEKGIIKVSDFSIHKRLWDILSSVHTNYTKKTDILDFGKFILTLLGHNPHIDDLEIPNDLQNDLYDLLTKCLHKDEKLRYPANKLLCHEFFHRPVETGSPQHVAVELPLERNVTPDIVRNISLGSSTNSQSRISNEFEILEHLGQGAFGDVLKARNKLDGGYYAIKRIMLDPKNKNLKNKIIREVTLLSRLNHENVVRYYNSWIETTIIKGTGDEESTISTTTTESNSKALNNHKKFSLSDDIERLVPPSNNVKISVTFDSKSQAAYDESSEEDDSSDDDDALKPPEVKFTAADSDSDSIVFERGSDFESSSKTSPSTSLSKSANCFANQNPEEIVEQQDHLYIQMEFCEKSTLRTAIDNNLYEDSDRVSRLFREIVEGLVHIHQQGMIHRDLKPVNIFLDSNDHVKIGDFGLATTIAIRSKHVDGITRSQVESLKEDIADESKTGHIGTALYVAPEVNAAVKACYNQKVDIYSLGIILFEMCYPPLTTGTERIKLLSKLRTQDISLPADFSDPTGRATFLIKWLLNHDISKRPTSQELLQSEYIPPPVVEERELQELVRHTLSNPQSKGYRYLISSCFKQVFTPAQDITYDRDSLAPTSSKPLNLYEYVREVCVKIFKQHGGQNLTTPLLIPKTKFYDDVETCVKLITHFGNVVSLPHDLRVGFARYVAWYNINCMRRYAVERVYKEKKIFGFTPREFYECAFDIVNPTKGNLLLDAEILYIVYEIVKELPGIRNKHFIIRLNHTALLKSILLHCGLKDKHEELYRLMSDIKDGKVPKSQMEIFLINKGLSDSMIHLLINFLHTEFEFSKVSSSFQMITKKKSGEASVLAKMALKELKAIASHAELYGIDFDFVIMPGLIYNIQQYSGMICQFVCEIKRKKKHDSKEVVAVGGRYDSMIAYYRGIMEQTNMITKDIQQSAVGISISLDKLVQAIQREELEEPLRLDPLDTVVCSIGSNELLKEKTRILKYLWSMGIKSCMLEETSAVDVQEQLIRIGVPQAFIFKDSDTIRVKTWETTSKQNFDKFQEKNLSTMELTENLPKIFKLRIDTLAEGTQTNNTVLRSDSKNSTTERNGSEPIVEILLVMLEKISSSAKRRYETQARSQLDTVFTKLTGTITVIGILAESNIVSTLSSYLDFASESKYYKSIEGCISKHQRNRDYIHKICDDIWSVKTRKTKPAIVLYSLSDNFYRLLI</sequence>
<dbReference type="Pfam" id="PF00069">
    <property type="entry name" value="Pkinase"/>
    <property type="match status" value="3"/>
</dbReference>